<evidence type="ECO:0000313" key="2">
    <source>
        <dbReference type="Proteomes" id="UP000646911"/>
    </source>
</evidence>
<keyword evidence="2" id="KW-1185">Reference proteome</keyword>
<dbReference type="InterPro" id="IPR016631">
    <property type="entry name" value="Regulatory_RpfE"/>
</dbReference>
<dbReference type="EMBL" id="JACOFX010000001">
    <property type="protein sequence ID" value="MBC3906029.1"/>
    <property type="molecule type" value="Genomic_DNA"/>
</dbReference>
<sequence>MSHLELIIPFGIPPANIAKDLLKEMRTPGLARLIACAGSTQARATDDFSRALGYEYWLADQFPPKEKANSPAIAWNRMNACGLTPEAGHWFILQPVHIHIARDHLVLTDQRRLNISETESRPLFEQAKASCEEMGLQLLFGDAQTWFLRADDWGDLQTATVDAACGHNIDIWMPKGEFERPWRKLQNEIQMQWFTHDINAQREMRGAKVINSVWISGGAQSLNPALKQVCITTDYTQYPHQPAVENGRAPVLLDNLCEAAINNDWAQWLDNMQELEKNWFFPLLAGLQNKQIHSLKLVFSDAHKIASFDLTPWSLRKFWVKPSLHHLFSIS</sequence>
<accession>A0ABR6Z353</accession>
<dbReference type="RefSeq" id="WP_186951284.1">
    <property type="nucleotide sequence ID" value="NZ_JACOFX010000001.1"/>
</dbReference>
<dbReference type="Proteomes" id="UP000646911">
    <property type="component" value="Unassembled WGS sequence"/>
</dbReference>
<evidence type="ECO:0000313" key="1">
    <source>
        <dbReference type="EMBL" id="MBC3906029.1"/>
    </source>
</evidence>
<gene>
    <name evidence="1" type="ORF">H8L47_00470</name>
</gene>
<protein>
    <submittedName>
        <fullName evidence="1">Uncharacterized protein</fullName>
    </submittedName>
</protein>
<name>A0ABR6Z353_9BURK</name>
<comment type="caution">
    <text evidence="1">The sequence shown here is derived from an EMBL/GenBank/DDBJ whole genome shotgun (WGS) entry which is preliminary data.</text>
</comment>
<organism evidence="1 2">
    <name type="scientific">Undibacterium umbellatum</name>
    <dbReference type="NCBI Taxonomy" id="2762300"/>
    <lineage>
        <taxon>Bacteria</taxon>
        <taxon>Pseudomonadati</taxon>
        <taxon>Pseudomonadota</taxon>
        <taxon>Betaproteobacteria</taxon>
        <taxon>Burkholderiales</taxon>
        <taxon>Oxalobacteraceae</taxon>
        <taxon>Undibacterium</taxon>
    </lineage>
</organism>
<dbReference type="PIRSF" id="PIRSF015283">
    <property type="entry name" value="Regulatory_RpfE"/>
    <property type="match status" value="1"/>
</dbReference>
<reference evidence="1 2" key="1">
    <citation type="submission" date="2020-08" db="EMBL/GenBank/DDBJ databases">
        <title>Novel species isolated from subtropical streams in China.</title>
        <authorList>
            <person name="Lu H."/>
        </authorList>
    </citation>
    <scope>NUCLEOTIDE SEQUENCE [LARGE SCALE GENOMIC DNA]</scope>
    <source>
        <strain evidence="1 2">NL8W</strain>
    </source>
</reference>
<proteinExistence type="predicted"/>